<proteinExistence type="predicted"/>
<dbReference type="AlphaFoldDB" id="A0A7R9PDC8"/>
<reference evidence="2" key="1">
    <citation type="submission" date="2020-11" db="EMBL/GenBank/DDBJ databases">
        <authorList>
            <person name="Tran Van P."/>
        </authorList>
    </citation>
    <scope>NUCLEOTIDE SEQUENCE</scope>
</reference>
<dbReference type="PROSITE" id="PS50297">
    <property type="entry name" value="ANK_REP_REGION"/>
    <property type="match status" value="1"/>
</dbReference>
<dbReference type="SUPFAM" id="SSF48403">
    <property type="entry name" value="Ankyrin repeat"/>
    <property type="match status" value="1"/>
</dbReference>
<name>A0A7R9PDC8_TIMCA</name>
<organism evidence="2">
    <name type="scientific">Timema californicum</name>
    <name type="common">California timema</name>
    <name type="synonym">Walking stick</name>
    <dbReference type="NCBI Taxonomy" id="61474"/>
    <lineage>
        <taxon>Eukaryota</taxon>
        <taxon>Metazoa</taxon>
        <taxon>Ecdysozoa</taxon>
        <taxon>Arthropoda</taxon>
        <taxon>Hexapoda</taxon>
        <taxon>Insecta</taxon>
        <taxon>Pterygota</taxon>
        <taxon>Neoptera</taxon>
        <taxon>Polyneoptera</taxon>
        <taxon>Phasmatodea</taxon>
        <taxon>Timematodea</taxon>
        <taxon>Timematoidea</taxon>
        <taxon>Timematidae</taxon>
        <taxon>Timema</taxon>
    </lineage>
</organism>
<keyword evidence="1" id="KW-0040">ANK repeat</keyword>
<gene>
    <name evidence="2" type="ORF">TCMB3V08_LOCUS11486</name>
</gene>
<accession>A0A7R9PDC8</accession>
<evidence type="ECO:0000256" key="1">
    <source>
        <dbReference type="PROSITE-ProRule" id="PRU00023"/>
    </source>
</evidence>
<dbReference type="InterPro" id="IPR036770">
    <property type="entry name" value="Ankyrin_rpt-contain_sf"/>
</dbReference>
<dbReference type="Gene3D" id="1.25.40.20">
    <property type="entry name" value="Ankyrin repeat-containing domain"/>
    <property type="match status" value="1"/>
</dbReference>
<dbReference type="SMART" id="SM00248">
    <property type="entry name" value="ANK"/>
    <property type="match status" value="1"/>
</dbReference>
<sequence>MSELVWGIKNGDLDQVKDMIEKKEIDINKEIDGRSPIHYAADYGQHDVIQYLISKGADVNLWLVEGRAALMHVQMAQLHSAT</sequence>
<dbReference type="PROSITE" id="PS50088">
    <property type="entry name" value="ANK_REPEAT"/>
    <property type="match status" value="1"/>
</dbReference>
<dbReference type="InterPro" id="IPR002110">
    <property type="entry name" value="Ankyrin_rpt"/>
</dbReference>
<dbReference type="EMBL" id="OE189240">
    <property type="protein sequence ID" value="CAD7578949.1"/>
    <property type="molecule type" value="Genomic_DNA"/>
</dbReference>
<evidence type="ECO:0000313" key="2">
    <source>
        <dbReference type="EMBL" id="CAD7578949.1"/>
    </source>
</evidence>
<protein>
    <submittedName>
        <fullName evidence="2">(California timema) hypothetical protein</fullName>
    </submittedName>
</protein>
<dbReference type="Pfam" id="PF12796">
    <property type="entry name" value="Ank_2"/>
    <property type="match status" value="1"/>
</dbReference>
<feature type="repeat" description="ANK" evidence="1">
    <location>
        <begin position="32"/>
        <end position="60"/>
    </location>
</feature>